<organism evidence="1 2">
    <name type="scientific">Sporothrix bragantina</name>
    <dbReference type="NCBI Taxonomy" id="671064"/>
    <lineage>
        <taxon>Eukaryota</taxon>
        <taxon>Fungi</taxon>
        <taxon>Dikarya</taxon>
        <taxon>Ascomycota</taxon>
        <taxon>Pezizomycotina</taxon>
        <taxon>Sordariomycetes</taxon>
        <taxon>Sordariomycetidae</taxon>
        <taxon>Ophiostomatales</taxon>
        <taxon>Ophiostomataceae</taxon>
        <taxon>Sporothrix</taxon>
    </lineage>
</organism>
<gene>
    <name evidence="1" type="ORF">SBRCBS47491_006623</name>
</gene>
<reference evidence="1 2" key="1">
    <citation type="submission" date="2024-01" db="EMBL/GenBank/DDBJ databases">
        <authorList>
            <person name="Allen C."/>
            <person name="Tagirdzhanova G."/>
        </authorList>
    </citation>
    <scope>NUCLEOTIDE SEQUENCE [LARGE SCALE GENOMIC DNA]</scope>
</reference>
<accession>A0ABP0C6F4</accession>
<sequence length="231" mass="25742">MALQSSSPEDLIVIDSNYKERIEIRRRVMDENPSIVMGTVGTPASKAVVDELYSYLMDYLPARYPSIFQVREKSLYNIVTEKAIPCTPPADPIEAFRTLGETVEDDLFLLKEEDICSTDEGGPAYPENSHRLIAFLCCFPSGFDPSSKLGLLLKDIHRPVPSYEKIGPSMERFFKKVAVGQSVRRLNTYLFPLQDLKDDGIGPDLADAIEGLKAGNAPGMWTYKGGVRWGT</sequence>
<dbReference type="EMBL" id="CAWUHC010000066">
    <property type="protein sequence ID" value="CAK7227593.1"/>
    <property type="molecule type" value="Genomic_DNA"/>
</dbReference>
<dbReference type="Proteomes" id="UP001642406">
    <property type="component" value="Unassembled WGS sequence"/>
</dbReference>
<keyword evidence="2" id="KW-1185">Reference proteome</keyword>
<name>A0ABP0C6F4_9PEZI</name>
<dbReference type="InterPro" id="IPR021848">
    <property type="entry name" value="HODM_asu-like"/>
</dbReference>
<dbReference type="Pfam" id="PF11927">
    <property type="entry name" value="HODM_asu-like"/>
    <property type="match status" value="1"/>
</dbReference>
<proteinExistence type="predicted"/>
<evidence type="ECO:0000313" key="1">
    <source>
        <dbReference type="EMBL" id="CAK7227593.1"/>
    </source>
</evidence>
<evidence type="ECO:0000313" key="2">
    <source>
        <dbReference type="Proteomes" id="UP001642406"/>
    </source>
</evidence>
<comment type="caution">
    <text evidence="1">The sequence shown here is derived from an EMBL/GenBank/DDBJ whole genome shotgun (WGS) entry which is preliminary data.</text>
</comment>
<protein>
    <submittedName>
        <fullName evidence="1">Uncharacterized protein</fullName>
    </submittedName>
</protein>